<dbReference type="EMBL" id="MSAE01000039">
    <property type="protein sequence ID" value="PUX10767.1"/>
    <property type="molecule type" value="Genomic_DNA"/>
</dbReference>
<evidence type="ECO:0000313" key="5">
    <source>
        <dbReference type="Proteomes" id="UP000469927"/>
    </source>
</evidence>
<gene>
    <name evidence="3" type="ORF">AUN14_17250</name>
    <name evidence="2" type="ORF">FZI19_16870</name>
</gene>
<feature type="transmembrane region" description="Helical" evidence="1">
    <location>
        <begin position="21"/>
        <end position="42"/>
    </location>
</feature>
<reference evidence="3 4" key="1">
    <citation type="submission" date="2016-12" db="EMBL/GenBank/DDBJ databases">
        <title>Analysis of the Molecular Diversity Among Cronobacter Species Isolated from Filth Flies Using a Pan Genomic DNA Microarray.</title>
        <authorList>
            <person name="Pava-Ripoll M."/>
            <person name="Tall B."/>
            <person name="Farber J."/>
            <person name="Fanning S."/>
            <person name="Lehner A."/>
            <person name="Stephan R."/>
            <person name="Pagotto F."/>
            <person name="Iverson C."/>
            <person name="Ziobro G."/>
            <person name="Miller A."/>
            <person name="Pearson R."/>
            <person name="Yan Q."/>
            <person name="Kim M."/>
            <person name="Jeong S."/>
            <person name="Park J."/>
            <person name="Jun S."/>
            <person name="Choi H."/>
            <person name="Chung T."/>
            <person name="Yoo Y."/>
            <person name="Park E."/>
            <person name="Hwang S."/>
            <person name="Lee B."/>
            <person name="Sathyamoorthy V."/>
            <person name="Carter L."/>
            <person name="Mammel M."/>
            <person name="Jackson S."/>
            <person name="Kothary M."/>
            <person name="Patel I."/>
            <person name="Grim C."/>
            <person name="Gopinath G."/>
            <person name="Gangiredla J."/>
            <person name="Chase H."/>
        </authorList>
    </citation>
    <scope>NUCLEOTIDE SEQUENCE [LARGE SCALE GENOMIC DNA]</scope>
    <source>
        <strain evidence="3 4">MOD1-Md1s</strain>
    </source>
</reference>
<reference evidence="2 5" key="2">
    <citation type="submission" date="2019-08" db="EMBL/GenBank/DDBJ databases">
        <title>Prevalence, distribution, and phylogeny of type two toxin-antitoxin genes possessed by Cronobacter species where C. sakazakii homologs follow sequence type lineages.</title>
        <authorList>
            <person name="Finkelstein S."/>
            <person name="Negrete F."/>
            <person name="Jang H."/>
            <person name="Gopinath G.R."/>
            <person name="Tall B.D."/>
        </authorList>
    </citation>
    <scope>NUCLEOTIDE SEQUENCE [LARGE SCALE GENOMIC DNA]</scope>
    <source>
        <strain evidence="2 5">MOD1_GK1257</strain>
    </source>
</reference>
<dbReference type="Proteomes" id="UP000244378">
    <property type="component" value="Unassembled WGS sequence"/>
</dbReference>
<keyword evidence="1" id="KW-1133">Transmembrane helix</keyword>
<organism evidence="3 4">
    <name type="scientific">Cronobacter muytjensii</name>
    <dbReference type="NCBI Taxonomy" id="413501"/>
    <lineage>
        <taxon>Bacteria</taxon>
        <taxon>Pseudomonadati</taxon>
        <taxon>Pseudomonadota</taxon>
        <taxon>Gammaproteobacteria</taxon>
        <taxon>Enterobacterales</taxon>
        <taxon>Enterobacteriaceae</taxon>
        <taxon>Cronobacter</taxon>
    </lineage>
</organism>
<dbReference type="AlphaFoldDB" id="A0A2T7ANR0"/>
<evidence type="ECO:0000313" key="4">
    <source>
        <dbReference type="Proteomes" id="UP000244378"/>
    </source>
</evidence>
<accession>A0A2T7ANR0</accession>
<name>A0A2T7ANR0_9ENTR</name>
<dbReference type="OrthoDB" id="6629669at2"/>
<evidence type="ECO:0000313" key="2">
    <source>
        <dbReference type="EMBL" id="KAB0874748.1"/>
    </source>
</evidence>
<sequence>MKCANSSRNNVFKSVRNHAANMVEAVTTCLCAFAAFGCLFIVDGWLMKLAGFVGFFALAYLIAWLVDLVKTERPE</sequence>
<evidence type="ECO:0000256" key="1">
    <source>
        <dbReference type="SAM" id="Phobius"/>
    </source>
</evidence>
<dbReference type="Proteomes" id="UP000469927">
    <property type="component" value="Unassembled WGS sequence"/>
</dbReference>
<feature type="transmembrane region" description="Helical" evidence="1">
    <location>
        <begin position="48"/>
        <end position="69"/>
    </location>
</feature>
<keyword evidence="1" id="KW-0472">Membrane</keyword>
<evidence type="ECO:0000313" key="3">
    <source>
        <dbReference type="EMBL" id="PUX10767.1"/>
    </source>
</evidence>
<protein>
    <submittedName>
        <fullName evidence="3">Uncharacterized protein</fullName>
    </submittedName>
</protein>
<dbReference type="EMBL" id="WAGD01000060">
    <property type="protein sequence ID" value="KAB0874748.1"/>
    <property type="molecule type" value="Genomic_DNA"/>
</dbReference>
<keyword evidence="5" id="KW-1185">Reference proteome</keyword>
<proteinExistence type="predicted"/>
<comment type="caution">
    <text evidence="3">The sequence shown here is derived from an EMBL/GenBank/DDBJ whole genome shotgun (WGS) entry which is preliminary data.</text>
</comment>
<keyword evidence="1" id="KW-0812">Transmembrane</keyword>